<dbReference type="EMBL" id="JAPNKA010000001">
    <property type="protein sequence ID" value="MCY1081834.1"/>
    <property type="molecule type" value="Genomic_DNA"/>
</dbReference>
<protein>
    <submittedName>
        <fullName evidence="1">Uncharacterized protein</fullName>
    </submittedName>
</protein>
<dbReference type="RefSeq" id="WP_267540419.1">
    <property type="nucleotide sequence ID" value="NZ_JAPNKA010000001.1"/>
</dbReference>
<proteinExistence type="predicted"/>
<organism evidence="1 2">
    <name type="scientific">Archangium lansingense</name>
    <dbReference type="NCBI Taxonomy" id="2995310"/>
    <lineage>
        <taxon>Bacteria</taxon>
        <taxon>Pseudomonadati</taxon>
        <taxon>Myxococcota</taxon>
        <taxon>Myxococcia</taxon>
        <taxon>Myxococcales</taxon>
        <taxon>Cystobacterineae</taxon>
        <taxon>Archangiaceae</taxon>
        <taxon>Archangium</taxon>
    </lineage>
</organism>
<sequence>MGKDRPSTRQIAEAIARRAGSEELTRLLVDELPGSELASLLLHVMRERSRSVTWVDALRLVERNGLVRADIVDARVMTQLDAHAFAAAEGFDAVELSPVAPFGVNALTGIDQNNVLTATRGTEVLADPTIAMALECARRRKRDGRAGVVRLAASQRLIRMQPFDDPGFSRHFRLFALVTAGRDTGDERFEQEALREQLSVWLTLVESLRAAGWNIPNVRIELSDTRVMRALLESAGVPLESLRGHVSPMKFDEELKRRGLSLPGPVTEPLKVLDGDLRRLGERMERLRTGVLEPLAARFPGMEGRFDFARLHGVNYYEGPTVHVILRHPDGRELPVGDGGFTTWMQSLLNDRKERLLTGALGTEFLYHVFRPASPLRNGARSMPQ</sequence>
<evidence type="ECO:0000313" key="2">
    <source>
        <dbReference type="Proteomes" id="UP001207654"/>
    </source>
</evidence>
<name>A0ABT4ALW1_9BACT</name>
<evidence type="ECO:0000313" key="1">
    <source>
        <dbReference type="EMBL" id="MCY1081834.1"/>
    </source>
</evidence>
<gene>
    <name evidence="1" type="ORF">OV287_46045</name>
</gene>
<dbReference type="Proteomes" id="UP001207654">
    <property type="component" value="Unassembled WGS sequence"/>
</dbReference>
<accession>A0ABT4ALW1</accession>
<reference evidence="1 2" key="1">
    <citation type="submission" date="2022-11" db="EMBL/GenBank/DDBJ databases">
        <title>Minimal conservation of predation-associated metabolite biosynthetic gene clusters underscores biosynthetic potential of Myxococcota including descriptions for ten novel species: Archangium lansinium sp. nov., Myxococcus landrumus sp. nov., Nannocystis bai.</title>
        <authorList>
            <person name="Ahearne A."/>
            <person name="Stevens C."/>
            <person name="Phillips K."/>
        </authorList>
    </citation>
    <scope>NUCLEOTIDE SEQUENCE [LARGE SCALE GENOMIC DNA]</scope>
    <source>
        <strain evidence="1 2">MIWBW</strain>
    </source>
</reference>
<comment type="caution">
    <text evidence="1">The sequence shown here is derived from an EMBL/GenBank/DDBJ whole genome shotgun (WGS) entry which is preliminary data.</text>
</comment>
<keyword evidence="2" id="KW-1185">Reference proteome</keyword>